<reference evidence="1 2" key="1">
    <citation type="journal article" date="2022" name="Front. Cell. Infect. Microbiol.">
        <title>The Genomes of Two Strains of Taenia crassiceps the Animal Model for the Study of Human Cysticercosis.</title>
        <authorList>
            <person name="Bobes R.J."/>
            <person name="Estrada K."/>
            <person name="Rios-Valencia D.G."/>
            <person name="Calderon-Gallegos A."/>
            <person name="de la Torre P."/>
            <person name="Carrero J.C."/>
            <person name="Sanchez-Flores A."/>
            <person name="Laclette J.P."/>
        </authorList>
    </citation>
    <scope>NUCLEOTIDE SEQUENCE [LARGE SCALE GENOMIC DNA]</scope>
    <source>
        <strain evidence="1">WFUcys</strain>
    </source>
</reference>
<evidence type="ECO:0000313" key="1">
    <source>
        <dbReference type="EMBL" id="KAL5112018.1"/>
    </source>
</evidence>
<protein>
    <submittedName>
        <fullName evidence="1">Uncharacterized protein</fullName>
    </submittedName>
</protein>
<accession>A0ABR4QR26</accession>
<keyword evidence="2" id="KW-1185">Reference proteome</keyword>
<sequence length="122" mass="13531">MASAIDTRIPFALANLRRELKCKILRSAHPFRIVNFVLMQLFLTVYFSTNESSRAWSSTKVGNSDLRLVVRVAPIQKPVAGCSTPPPHLLLVPLPPLGLGEMEDKAKNNYAFPSQQEHVGGF</sequence>
<comment type="caution">
    <text evidence="1">The sequence shown here is derived from an EMBL/GenBank/DDBJ whole genome shotgun (WGS) entry which is preliminary data.</text>
</comment>
<dbReference type="EMBL" id="JAKROA010000001">
    <property type="protein sequence ID" value="KAL5112018.1"/>
    <property type="molecule type" value="Genomic_DNA"/>
</dbReference>
<dbReference type="Proteomes" id="UP001651158">
    <property type="component" value="Unassembled WGS sequence"/>
</dbReference>
<organism evidence="1 2">
    <name type="scientific">Taenia crassiceps</name>
    <dbReference type="NCBI Taxonomy" id="6207"/>
    <lineage>
        <taxon>Eukaryota</taxon>
        <taxon>Metazoa</taxon>
        <taxon>Spiralia</taxon>
        <taxon>Lophotrochozoa</taxon>
        <taxon>Platyhelminthes</taxon>
        <taxon>Cestoda</taxon>
        <taxon>Eucestoda</taxon>
        <taxon>Cyclophyllidea</taxon>
        <taxon>Taeniidae</taxon>
        <taxon>Taenia</taxon>
    </lineage>
</organism>
<name>A0ABR4QR26_9CEST</name>
<evidence type="ECO:0000313" key="2">
    <source>
        <dbReference type="Proteomes" id="UP001651158"/>
    </source>
</evidence>
<gene>
    <name evidence="1" type="ORF">TcWFU_004703</name>
</gene>
<proteinExistence type="predicted"/>